<dbReference type="Proteomes" id="UP000516437">
    <property type="component" value="Chromosome 3"/>
</dbReference>
<dbReference type="Pfam" id="PF04003">
    <property type="entry name" value="Utp12"/>
    <property type="match status" value="1"/>
</dbReference>
<dbReference type="CDD" id="cd00200">
    <property type="entry name" value="WD40"/>
    <property type="match status" value="1"/>
</dbReference>
<feature type="repeat" description="WD" evidence="4">
    <location>
        <begin position="375"/>
        <end position="416"/>
    </location>
</feature>
<proteinExistence type="inferred from homology"/>
<keyword evidence="3" id="KW-0677">Repeat</keyword>
<dbReference type="GO" id="GO:0000462">
    <property type="term" value="P:maturation of SSU-rRNA from tricistronic rRNA transcript (SSU-rRNA, 5.8S rRNA, LSU-rRNA)"/>
    <property type="evidence" value="ECO:0007669"/>
    <property type="project" value="TreeGrafter"/>
</dbReference>
<dbReference type="SMART" id="SM00320">
    <property type="entry name" value="WD40"/>
    <property type="match status" value="10"/>
</dbReference>
<dbReference type="InterPro" id="IPR007148">
    <property type="entry name" value="SSU_processome_Utp12"/>
</dbReference>
<dbReference type="InterPro" id="IPR019775">
    <property type="entry name" value="WD40_repeat_CS"/>
</dbReference>
<dbReference type="PANTHER" id="PTHR19858">
    <property type="entry name" value="WD40 REPEAT PROTEIN"/>
    <property type="match status" value="1"/>
</dbReference>
<dbReference type="InterPro" id="IPR036322">
    <property type="entry name" value="WD40_repeat_dom_sf"/>
</dbReference>
<feature type="repeat" description="WD" evidence="4">
    <location>
        <begin position="417"/>
        <end position="458"/>
    </location>
</feature>
<dbReference type="OrthoDB" id="3142434at2759"/>
<feature type="repeat" description="WD" evidence="4">
    <location>
        <begin position="545"/>
        <end position="577"/>
    </location>
</feature>
<comment type="similarity">
    <text evidence="1">Belongs to the WD repeat PWP2 family.</text>
</comment>
<dbReference type="EMBL" id="RXIC02000021">
    <property type="protein sequence ID" value="KAB1218651.1"/>
    <property type="molecule type" value="Genomic_DNA"/>
</dbReference>
<dbReference type="Gene3D" id="2.130.10.10">
    <property type="entry name" value="YVTN repeat-like/Quinoprotein amine dehydrogenase"/>
    <property type="match status" value="3"/>
</dbReference>
<dbReference type="PROSITE" id="PS50294">
    <property type="entry name" value="WD_REPEATS_REGION"/>
    <property type="match status" value="4"/>
</dbReference>
<evidence type="ECO:0000313" key="8">
    <source>
        <dbReference type="Proteomes" id="UP000516437"/>
    </source>
</evidence>
<evidence type="ECO:0000259" key="6">
    <source>
        <dbReference type="Pfam" id="PF04003"/>
    </source>
</evidence>
<feature type="repeat" description="WD" evidence="4">
    <location>
        <begin position="503"/>
        <end position="544"/>
    </location>
</feature>
<dbReference type="InterPro" id="IPR020472">
    <property type="entry name" value="WD40_PAC1"/>
</dbReference>
<dbReference type="InterPro" id="IPR015943">
    <property type="entry name" value="WD40/YVTN_repeat-like_dom_sf"/>
</dbReference>
<comment type="caution">
    <text evidence="7">The sequence shown here is derived from an EMBL/GenBank/DDBJ whole genome shotgun (WGS) entry which is preliminary data.</text>
</comment>
<organism evidence="7 8">
    <name type="scientific">Morella rubra</name>
    <name type="common">Chinese bayberry</name>
    <dbReference type="NCBI Taxonomy" id="262757"/>
    <lineage>
        <taxon>Eukaryota</taxon>
        <taxon>Viridiplantae</taxon>
        <taxon>Streptophyta</taxon>
        <taxon>Embryophyta</taxon>
        <taxon>Tracheophyta</taxon>
        <taxon>Spermatophyta</taxon>
        <taxon>Magnoliopsida</taxon>
        <taxon>eudicotyledons</taxon>
        <taxon>Gunneridae</taxon>
        <taxon>Pentapetalae</taxon>
        <taxon>rosids</taxon>
        <taxon>fabids</taxon>
        <taxon>Fagales</taxon>
        <taxon>Myricaceae</taxon>
        <taxon>Morella</taxon>
    </lineage>
</organism>
<dbReference type="PRINTS" id="PR00320">
    <property type="entry name" value="GPROTEINBRPT"/>
</dbReference>
<evidence type="ECO:0000256" key="3">
    <source>
        <dbReference type="ARBA" id="ARBA00022737"/>
    </source>
</evidence>
<feature type="region of interest" description="Disordered" evidence="5">
    <location>
        <begin position="228"/>
        <end position="266"/>
    </location>
</feature>
<evidence type="ECO:0000256" key="2">
    <source>
        <dbReference type="ARBA" id="ARBA00022574"/>
    </source>
</evidence>
<keyword evidence="8" id="KW-1185">Reference proteome</keyword>
<evidence type="ECO:0000256" key="1">
    <source>
        <dbReference type="ARBA" id="ARBA00010226"/>
    </source>
</evidence>
<dbReference type="SUPFAM" id="SSF63829">
    <property type="entry name" value="Calcium-dependent phosphotriesterase"/>
    <property type="match status" value="1"/>
</dbReference>
<dbReference type="PROSITE" id="PS50082">
    <property type="entry name" value="WD_REPEATS_2"/>
    <property type="match status" value="5"/>
</dbReference>
<dbReference type="PROSITE" id="PS00678">
    <property type="entry name" value="WD_REPEATS_1"/>
    <property type="match status" value="2"/>
</dbReference>
<dbReference type="Pfam" id="PF00400">
    <property type="entry name" value="WD40"/>
    <property type="match status" value="6"/>
</dbReference>
<feature type="repeat" description="WD" evidence="4">
    <location>
        <begin position="137"/>
        <end position="178"/>
    </location>
</feature>
<keyword evidence="2 4" id="KW-0853">WD repeat</keyword>
<evidence type="ECO:0000256" key="5">
    <source>
        <dbReference type="SAM" id="MobiDB-lite"/>
    </source>
</evidence>
<reference evidence="7 8" key="1">
    <citation type="journal article" date="2019" name="Plant Biotechnol. J.">
        <title>The red bayberry genome and genetic basis of sex determination.</title>
        <authorList>
            <person name="Jia H.M."/>
            <person name="Jia H.J."/>
            <person name="Cai Q.L."/>
            <person name="Wang Y."/>
            <person name="Zhao H.B."/>
            <person name="Yang W.F."/>
            <person name="Wang G.Y."/>
            <person name="Li Y.H."/>
            <person name="Zhan D.L."/>
            <person name="Shen Y.T."/>
            <person name="Niu Q.F."/>
            <person name="Chang L."/>
            <person name="Qiu J."/>
            <person name="Zhao L."/>
            <person name="Xie H.B."/>
            <person name="Fu W.Y."/>
            <person name="Jin J."/>
            <person name="Li X.W."/>
            <person name="Jiao Y."/>
            <person name="Zhou C.C."/>
            <person name="Tu T."/>
            <person name="Chai C.Y."/>
            <person name="Gao J.L."/>
            <person name="Fan L.J."/>
            <person name="van de Weg E."/>
            <person name="Wang J.Y."/>
            <person name="Gao Z.S."/>
        </authorList>
    </citation>
    <scope>NUCLEOTIDE SEQUENCE [LARGE SCALE GENOMIC DNA]</scope>
    <source>
        <tissue evidence="7">Leaves</tissue>
    </source>
</reference>
<gene>
    <name evidence="7" type="ORF">CJ030_MR3G026531</name>
</gene>
<evidence type="ECO:0000256" key="4">
    <source>
        <dbReference type="PROSITE-ProRule" id="PRU00221"/>
    </source>
</evidence>
<dbReference type="GO" id="GO:0034388">
    <property type="term" value="C:Pwp2p-containing subcomplex of 90S preribosome"/>
    <property type="evidence" value="ECO:0007669"/>
    <property type="project" value="TreeGrafter"/>
</dbReference>
<dbReference type="SUPFAM" id="SSF50978">
    <property type="entry name" value="WD40 repeat-like"/>
    <property type="match status" value="2"/>
</dbReference>
<dbReference type="InterPro" id="IPR001680">
    <property type="entry name" value="WD40_rpt"/>
</dbReference>
<dbReference type="InterPro" id="IPR027145">
    <property type="entry name" value="PWP2"/>
</dbReference>
<name>A0A6A1W0D4_9ROSI</name>
<feature type="domain" description="Small-subunit processome Utp12" evidence="6">
    <location>
        <begin position="780"/>
        <end position="844"/>
    </location>
</feature>
<protein>
    <recommendedName>
        <fullName evidence="6">Small-subunit processome Utp12 domain-containing protein</fullName>
    </recommendedName>
</protein>
<evidence type="ECO:0000313" key="7">
    <source>
        <dbReference type="EMBL" id="KAB1218651.1"/>
    </source>
</evidence>
<dbReference type="GO" id="GO:0032040">
    <property type="term" value="C:small-subunit processome"/>
    <property type="evidence" value="ECO:0007669"/>
    <property type="project" value="TreeGrafter"/>
</dbReference>
<dbReference type="PANTHER" id="PTHR19858:SF0">
    <property type="entry name" value="PERIODIC TRYPTOPHAN PROTEIN 2 HOMOLOG"/>
    <property type="match status" value="1"/>
</dbReference>
<dbReference type="GO" id="GO:0000028">
    <property type="term" value="P:ribosomal small subunit assembly"/>
    <property type="evidence" value="ECO:0007669"/>
    <property type="project" value="TreeGrafter"/>
</dbReference>
<accession>A0A6A1W0D4</accession>
<dbReference type="FunFam" id="2.130.10.10:FF:000900">
    <property type="entry name" value="Periodic tryptophan protein 2"/>
    <property type="match status" value="1"/>
</dbReference>
<dbReference type="AlphaFoldDB" id="A0A6A1W0D4"/>
<dbReference type="FunFam" id="2.130.10.10:FF:000688">
    <property type="entry name" value="Periodic tryptophan protein 2"/>
    <property type="match status" value="1"/>
</dbReference>
<sequence length="889" mass="98883">MNYRFQNLLGAPYRGGNVVITNNTLLISPVGNRVSVTDLVKSQTVTLPVQSSSDIGRLAASPDGVFLLTVDNNHRCHLINLHRHVVLHRMSFKHPVNAVAFSPCGSRIAVATGKLLQIWRSPGFKKEFFPFELIRTFADFDDKVTALDWSPDSKYILAGSKDLTARLFSVNKIGDVKTKPFLFLGHRDTVVGVFLGTEKTTNRVNRVYTITRDCYMFSWEWNGGEGKFEETAEGDSEPDSPGTPEREMEGGSVVKTNKRKDFDDGKDGKLGENEGYLTGGKWDLLRKDCFNQAPAKLTAGDYHRGLNLVVVGFSNGVFGLYQLPDFICIHLLSISREKITTAVFNEAGNWLTFGCAKLGQLLVWEWRSESYVLKQQGHYFDVNCVAYSQDSQLLATGADDNKVKVWTVSSGFCFVTFSEHTNAVTALYFMARNHCLLSASLDGTVRAWDLFRYRNFRTFTTPSSRQFVSLAADQSGEVICAGTLDSFEIFVWSMKTGRLLDVLSGHEGPVHGLMFSPTNAILASSSWDRTVRLWDVFEGKGAVETFPHTHDVLTVVYRPDGRQLACCTLDGQIHFWDPIDGLLMYTIEGSRDIKSGRLMTDRRSAANSSSRNYFTTLCYSADGSYILAAGNSNVICMYDVAEQVLLRQFQITCNLSRDGVFDFLNSKKMTKDGPLDLIDDDNSDIEEGVDKQIQAKLDYDLPGSKANHGRPVIRTKCLRIAPTGRSFGAATTEGVLIYSIDESFIFDPTDLDVDVTPEAVEAALSEDQPNRALIISLRLNEDALIKKCIFAVSPLDIPAVASSIPYRYLQRVIDAFADLLESCPHLEFILRWCQELCKAHAPRMPGNTPITSAIHKQSSVPIAKSSMYQILLLLREVVVASVHAVSQII</sequence>